<dbReference type="PANTHER" id="PTHR47926">
    <property type="entry name" value="PENTATRICOPEPTIDE REPEAT-CONTAINING PROTEIN"/>
    <property type="match status" value="1"/>
</dbReference>
<evidence type="ECO:0000313" key="3">
    <source>
        <dbReference type="EMBL" id="KAH7290982.1"/>
    </source>
</evidence>
<reference evidence="3" key="1">
    <citation type="submission" date="2021-08" db="EMBL/GenBank/DDBJ databases">
        <title>WGS assembly of Ceratopteris richardii.</title>
        <authorList>
            <person name="Marchant D.B."/>
            <person name="Chen G."/>
            <person name="Jenkins J."/>
            <person name="Shu S."/>
            <person name="Leebens-Mack J."/>
            <person name="Grimwood J."/>
            <person name="Schmutz J."/>
            <person name="Soltis P."/>
            <person name="Soltis D."/>
            <person name="Chen Z.-H."/>
        </authorList>
    </citation>
    <scope>NUCLEOTIDE SEQUENCE</scope>
    <source>
        <strain evidence="3">Whitten #5841</strain>
        <tissue evidence="3">Leaf</tissue>
    </source>
</reference>
<dbReference type="NCBIfam" id="TIGR00756">
    <property type="entry name" value="PPR"/>
    <property type="match status" value="3"/>
</dbReference>
<dbReference type="InterPro" id="IPR046960">
    <property type="entry name" value="PPR_At4g14850-like_plant"/>
</dbReference>
<dbReference type="Pfam" id="PF13812">
    <property type="entry name" value="PPR_3"/>
    <property type="match status" value="2"/>
</dbReference>
<dbReference type="EMBL" id="CM035435">
    <property type="protein sequence ID" value="KAH7290982.1"/>
    <property type="molecule type" value="Genomic_DNA"/>
</dbReference>
<dbReference type="InterPro" id="IPR002885">
    <property type="entry name" value="PPR_rpt"/>
</dbReference>
<keyword evidence="1" id="KW-0677">Repeat</keyword>
<dbReference type="Proteomes" id="UP000825935">
    <property type="component" value="Chromosome 30"/>
</dbReference>
<dbReference type="FunFam" id="1.25.40.10:FF:000285">
    <property type="entry name" value="Pentatricopeptide repeat-containing protein, chloroplastic"/>
    <property type="match status" value="1"/>
</dbReference>
<comment type="caution">
    <text evidence="3">The sequence shown here is derived from an EMBL/GenBank/DDBJ whole genome shotgun (WGS) entry which is preliminary data.</text>
</comment>
<dbReference type="GO" id="GO:0048731">
    <property type="term" value="P:system development"/>
    <property type="evidence" value="ECO:0007669"/>
    <property type="project" value="UniProtKB-ARBA"/>
</dbReference>
<proteinExistence type="predicted"/>
<dbReference type="FunFam" id="1.25.40.10:FF:000031">
    <property type="entry name" value="Pentatricopeptide repeat-containing protein mitochondrial"/>
    <property type="match status" value="1"/>
</dbReference>
<dbReference type="GO" id="GO:0009451">
    <property type="term" value="P:RNA modification"/>
    <property type="evidence" value="ECO:0007669"/>
    <property type="project" value="InterPro"/>
</dbReference>
<feature type="repeat" description="PPR" evidence="2">
    <location>
        <begin position="380"/>
        <end position="414"/>
    </location>
</feature>
<sequence length="602" mass="66264">MYRKEREGYAIVASLKSCIRLKDVEKGLQLHQQIAELGFDKKDLFICSSLVHMYTKLGLLSQARLVFDGLTLKDAVTWNALISGYAYHGYGTEALICFERMRLQGFVPNAVTYTCSLTSCAGSNLLNKGKEIHSQIEALGLLDRDVILGNALVDMYAKCGSLYPAKQALEKLQGRDIFTWTALLAGYTEYGRDEELLECLKQIQAEGIPPNTVTFICSAKACTRVRDLNRGLELHCQIGRSGLLGKELALSNALVDMYIKCGFLAAAHEVFHTIRDKDVVSWSTLIVGCLDHGHNEEALIFLDKMLLQGILPSTVTIVSALTACGNLGAISKGHMLHAQIRNKACYVKDLVLGTTLVNMYAKCGSLIVAQRVFDDLQVQDAVLWTALIEGYADAGQGEMALTFYDKMQFEGVLPDAFTYICSLKACITVGAVEKGQELHAEIERLGLLDHHLFVGNIVVDMYAKCGRLLLAQQVFNRLPAREVDSWNPLLTGYALAGRHAVVFSIFECMMREHIRPDSVTFLVVLNACSTAGLCSRGHTYFEAMCNDFGIAPDFKHCLSLIDSFYRVGNFNGGAKVVEGVRPPSDDILQRIILSACKSCGCA</sequence>
<evidence type="ECO:0008006" key="5">
    <source>
        <dbReference type="Google" id="ProtNLM"/>
    </source>
</evidence>
<dbReference type="AlphaFoldDB" id="A0A8T2R3M1"/>
<name>A0A8T2R3M1_CERRI</name>
<organism evidence="3 4">
    <name type="scientific">Ceratopteris richardii</name>
    <name type="common">Triangle waterfern</name>
    <dbReference type="NCBI Taxonomy" id="49495"/>
    <lineage>
        <taxon>Eukaryota</taxon>
        <taxon>Viridiplantae</taxon>
        <taxon>Streptophyta</taxon>
        <taxon>Embryophyta</taxon>
        <taxon>Tracheophyta</taxon>
        <taxon>Polypodiopsida</taxon>
        <taxon>Polypodiidae</taxon>
        <taxon>Polypodiales</taxon>
        <taxon>Pteridineae</taxon>
        <taxon>Pteridaceae</taxon>
        <taxon>Parkerioideae</taxon>
        <taxon>Ceratopteris</taxon>
    </lineage>
</organism>
<evidence type="ECO:0000256" key="1">
    <source>
        <dbReference type="ARBA" id="ARBA00022737"/>
    </source>
</evidence>
<keyword evidence="4" id="KW-1185">Reference proteome</keyword>
<feature type="repeat" description="PPR" evidence="2">
    <location>
        <begin position="278"/>
        <end position="312"/>
    </location>
</feature>
<dbReference type="OrthoDB" id="185373at2759"/>
<dbReference type="PROSITE" id="PS51375">
    <property type="entry name" value="PPR"/>
    <property type="match status" value="5"/>
</dbReference>
<feature type="repeat" description="PPR" evidence="2">
    <location>
        <begin position="176"/>
        <end position="210"/>
    </location>
</feature>
<dbReference type="Gene3D" id="1.25.40.10">
    <property type="entry name" value="Tetratricopeptide repeat domain"/>
    <property type="match status" value="4"/>
</dbReference>
<evidence type="ECO:0000313" key="4">
    <source>
        <dbReference type="Proteomes" id="UP000825935"/>
    </source>
</evidence>
<feature type="repeat" description="PPR" evidence="2">
    <location>
        <begin position="74"/>
        <end position="108"/>
    </location>
</feature>
<dbReference type="GO" id="GO:0003723">
    <property type="term" value="F:RNA binding"/>
    <property type="evidence" value="ECO:0007669"/>
    <property type="project" value="InterPro"/>
</dbReference>
<accession>A0A8T2R3M1</accession>
<dbReference type="Pfam" id="PF13041">
    <property type="entry name" value="PPR_2"/>
    <property type="match status" value="3"/>
</dbReference>
<gene>
    <name evidence="3" type="ORF">KP509_30G071500</name>
</gene>
<dbReference type="InterPro" id="IPR011990">
    <property type="entry name" value="TPR-like_helical_dom_sf"/>
</dbReference>
<evidence type="ECO:0000256" key="2">
    <source>
        <dbReference type="PROSITE-ProRule" id="PRU00708"/>
    </source>
</evidence>
<dbReference type="FunFam" id="1.25.40.10:FF:000158">
    <property type="entry name" value="pentatricopeptide repeat-containing protein At2g33680"/>
    <property type="match status" value="1"/>
</dbReference>
<feature type="repeat" description="PPR" evidence="2">
    <location>
        <begin position="482"/>
        <end position="516"/>
    </location>
</feature>
<dbReference type="Pfam" id="PF01535">
    <property type="entry name" value="PPR"/>
    <property type="match status" value="1"/>
</dbReference>
<protein>
    <recommendedName>
        <fullName evidence="5">Pentatricopeptide repeat-containing protein</fullName>
    </recommendedName>
</protein>